<dbReference type="Gene3D" id="3.40.50.10390">
    <property type="entry name" value="Gingipain r, domain 1"/>
    <property type="match status" value="1"/>
</dbReference>
<accession>A0AB33IPJ7</accession>
<dbReference type="NCBIfam" id="NF033707">
    <property type="entry name" value="T9SS_sortase"/>
    <property type="match status" value="1"/>
</dbReference>
<sequence length="1176" mass="129341">MRRVGILLFLLLLSLPLFPASRFFNLTYDQVRIDSILPRFSFTLPLGTDYADSTYQVSILYPEYVNMTAADILQYQKISGAALPDSPVLEQHVSVNRKSGELTVGFLPLVYRQQRYQVLVSFMLKVESRPVSGNKRASRMLTRASQSSVYASASVLSTGTWAKIRVAETGVYELTDALIKKAGFTDLSKVKVYGYGGALQPEAIKTDYIRATDDLHEVPLTVVGGRRLFHAIGPVTWSSKTTTRRTRNPYSSYGYYFITQSDAAPATIDSTKFLQSFYPSADDYHSLYEVDGYSWYHGGRNLFDTETISVGSTKKLVLKNESNSTHGTLSVNVSAGVGSQVQVAVNGQVKGTLDIVLVDYDKGSEAAGTYMLNTRTAADTISITTLSGGPVRLDYVSMAWNTPKPPPHLASQTFKTPEYVGKVANQNLHGDGPYDMVIIIPTSKKLQAQAERLKAFRESHDGMRVRIVPANELYNEFSSGTPDINAYRRYLKMLYDRAETAKDAPRYLLLFGDCVWDNRMLTPECRNLKADDYLLCYESENSFNAIRCYVDDGFMTLLDEGEGANIQERGQQDVAVGRFPVTTAAQAKVMVDKTIGYVENKDGGAWLNTLMFMGDDGNENLHMDDANEAAEWVKKNYPGYLIKKVIWDAYTRETSSTGDTYPEATKIIMQQQAVGALIMDYAGHGSETLISHESVLKLADFASFTNKNLPLWITASCDIMPFDGVAENIGEATILNPKGGAVAFFGTTRTVYAYYNKRINMAYLKYVLGREDGKDISIGEAQRLAKNYLITSGQDLTTNKLQYSLLGDPALVLHRPSRKAVIDLINGVKVSSDNAVMLKAGSTVKVDGHIEDAPEFTGTLAVTVRDSEELVTCKRNNTSEADEAFAYYDRTKTLFNGIDSVKKGEFSFSFAVPKDINYSNESGLINLFAINQAKSELAHGYNDSFKVGGSAIAGTDSIGPSVYCYLNTPSFANGGKVNSTPYFVAEISDKDGINVTGNGIGHDLELVIDGDMSKTYVLNDNFSYDFGSFTKGATSFIIPALFPGKHTLTFRAWDTLNNSSVSTLTFNVVEGLNPNIFDVSVNRNPASSATTFIVNHDRAGSNMDVMIEVFDLAGRILWKNLEKGVVSQGAYTLNWNLTTDTGTRLQTGVYLFRATLTSDGGSVSSKAKKLIVVGNN</sequence>
<dbReference type="SUPFAM" id="SSF52129">
    <property type="entry name" value="Caspase-like"/>
    <property type="match status" value="1"/>
</dbReference>
<evidence type="ECO:0000313" key="3">
    <source>
        <dbReference type="EMBL" id="BFO71521.1"/>
    </source>
</evidence>
<dbReference type="InterPro" id="IPR001769">
    <property type="entry name" value="Gingipain"/>
</dbReference>
<dbReference type="GO" id="GO:0008234">
    <property type="term" value="F:cysteine-type peptidase activity"/>
    <property type="evidence" value="ECO:0007669"/>
    <property type="project" value="InterPro"/>
</dbReference>
<name>A0AB33IPJ7_9BACT</name>
<protein>
    <submittedName>
        <fullName evidence="3">Type IX secretion system sortase PorU</fullName>
    </submittedName>
</protein>
<dbReference type="CDD" id="cd02258">
    <property type="entry name" value="Peptidase_C25_N"/>
    <property type="match status" value="1"/>
</dbReference>
<organism evidence="3">
    <name type="scientific">Prevotella sp. GTC17253</name>
    <dbReference type="NCBI Taxonomy" id="3236793"/>
    <lineage>
        <taxon>Bacteria</taxon>
        <taxon>Pseudomonadati</taxon>
        <taxon>Bacteroidota</taxon>
        <taxon>Bacteroidia</taxon>
        <taxon>Bacteroidales</taxon>
        <taxon>Prevotellaceae</taxon>
        <taxon>Prevotella</taxon>
    </lineage>
</organism>
<keyword evidence="1" id="KW-0732">Signal</keyword>
<dbReference type="InterPro" id="IPR029031">
    <property type="entry name" value="Gingipain_N_sf"/>
</dbReference>
<dbReference type="EMBL" id="AP035785">
    <property type="protein sequence ID" value="BFO71521.1"/>
    <property type="molecule type" value="Genomic_DNA"/>
</dbReference>
<dbReference type="InterPro" id="IPR029030">
    <property type="entry name" value="Caspase-like_dom_sf"/>
</dbReference>
<evidence type="ECO:0000256" key="1">
    <source>
        <dbReference type="ARBA" id="ARBA00022729"/>
    </source>
</evidence>
<gene>
    <name evidence="3" type="primary">porU</name>
    <name evidence="3" type="ORF">GTC17253_14870</name>
</gene>
<proteinExistence type="predicted"/>
<evidence type="ECO:0000259" key="2">
    <source>
        <dbReference type="Pfam" id="PF01364"/>
    </source>
</evidence>
<dbReference type="GO" id="GO:0006508">
    <property type="term" value="P:proteolysis"/>
    <property type="evidence" value="ECO:0007669"/>
    <property type="project" value="InterPro"/>
</dbReference>
<dbReference type="Gene3D" id="2.60.40.4070">
    <property type="match status" value="1"/>
</dbReference>
<reference evidence="3" key="1">
    <citation type="submission" date="2024-07" db="EMBL/GenBank/DDBJ databases">
        <title>Complete genome sequence of Prevotella sp. YM-2024 GTC17253.</title>
        <authorList>
            <person name="Hayashi M."/>
            <person name="Muto Y."/>
            <person name="Tanaka K."/>
            <person name="Niwa H."/>
        </authorList>
    </citation>
    <scope>NUCLEOTIDE SEQUENCE</scope>
    <source>
        <strain evidence="3">GTC17253</strain>
    </source>
</reference>
<dbReference type="Pfam" id="PF01364">
    <property type="entry name" value="Peptidase_C25"/>
    <property type="match status" value="1"/>
</dbReference>
<dbReference type="AlphaFoldDB" id="A0AB33IPJ7"/>
<feature type="domain" description="Gingipain" evidence="2">
    <location>
        <begin position="437"/>
        <end position="813"/>
    </location>
</feature>
<dbReference type="Gene3D" id="3.40.50.1460">
    <property type="match status" value="1"/>
</dbReference>